<comment type="similarity">
    <text evidence="2">Belongs to the HPPK family.</text>
</comment>
<evidence type="ECO:0000256" key="1">
    <source>
        <dbReference type="ARBA" id="ARBA00005051"/>
    </source>
</evidence>
<dbReference type="SUPFAM" id="SSF55083">
    <property type="entry name" value="6-hydroxymethyl-7,8-dihydropterin pyrophosphokinase, HPPK"/>
    <property type="match status" value="1"/>
</dbReference>
<dbReference type="InterPro" id="IPR035907">
    <property type="entry name" value="Hppk_sf"/>
</dbReference>
<dbReference type="PANTHER" id="PTHR43071">
    <property type="entry name" value="2-AMINO-4-HYDROXY-6-HYDROXYMETHYLDIHYDROPTERIDINE PYROPHOSPHOKINASE"/>
    <property type="match status" value="1"/>
</dbReference>
<name>A0AAJ0UIR0_HALSE</name>
<dbReference type="EC" id="2.7.6.3" evidence="3"/>
<evidence type="ECO:0000313" key="15">
    <source>
        <dbReference type="Proteomes" id="UP001296967"/>
    </source>
</evidence>
<dbReference type="PANTHER" id="PTHR43071:SF1">
    <property type="entry name" value="2-AMINO-4-HYDROXY-6-HYDROXYMETHYLDIHYDROPTERIDINE PYROPHOSPHOKINASE"/>
    <property type="match status" value="1"/>
</dbReference>
<evidence type="ECO:0000256" key="5">
    <source>
        <dbReference type="ARBA" id="ARBA00022679"/>
    </source>
</evidence>
<sequence>MRESPATASPAIEAAAAGCPPRLPVYIGLGANLADPRHQVEQALLELRRLPQSRLAAVSPLYRTAPVGPADQPDFINAVACLETALEPLALLSALQQIERHHGRIRTGRRWGPRTLDLDILLIADRELDVPGLRVPHPHMQTRAFVLVPLADIAPPRLDIPGQGPLDALLAVVADEARTVVPVRTQAPRLDTRRSGSL</sequence>
<keyword evidence="9" id="KW-0289">Folate biosynthesis</keyword>
<comment type="function">
    <text evidence="10">Catalyzes the transfer of pyrophosphate from adenosine triphosphate (ATP) to 6-hydroxymethyl-7,8-dihydropterin, an enzymatic step in folate biosynthesis pathway.</text>
</comment>
<dbReference type="GO" id="GO:0016301">
    <property type="term" value="F:kinase activity"/>
    <property type="evidence" value="ECO:0007669"/>
    <property type="project" value="UniProtKB-KW"/>
</dbReference>
<dbReference type="GO" id="GO:0005524">
    <property type="term" value="F:ATP binding"/>
    <property type="evidence" value="ECO:0007669"/>
    <property type="project" value="UniProtKB-KW"/>
</dbReference>
<comment type="pathway">
    <text evidence="1">Cofactor biosynthesis; tetrahydrofolate biosynthesis; 2-amino-4-hydroxy-6-hydroxymethyl-7,8-dihydropteridine diphosphate from 7,8-dihydroneopterin triphosphate: step 4/4.</text>
</comment>
<evidence type="ECO:0000259" key="13">
    <source>
        <dbReference type="PROSITE" id="PS00794"/>
    </source>
</evidence>
<keyword evidence="5" id="KW-0808">Transferase</keyword>
<keyword evidence="6" id="KW-0547">Nucleotide-binding</keyword>
<evidence type="ECO:0000256" key="7">
    <source>
        <dbReference type="ARBA" id="ARBA00022777"/>
    </source>
</evidence>
<evidence type="ECO:0000256" key="12">
    <source>
        <dbReference type="ARBA" id="ARBA00033413"/>
    </source>
</evidence>
<protein>
    <recommendedName>
        <fullName evidence="4">2-amino-4-hydroxy-6-hydroxymethyldihydropteridine pyrophosphokinase</fullName>
        <ecNumber evidence="3">2.7.6.3</ecNumber>
    </recommendedName>
    <alternativeName>
        <fullName evidence="11">6-hydroxymethyl-7,8-dihydropterin pyrophosphokinase</fullName>
    </alternativeName>
    <alternativeName>
        <fullName evidence="12">7,8-dihydro-6-hydroxymethylpterin-pyrophosphokinase</fullName>
    </alternativeName>
</protein>
<keyword evidence="7" id="KW-0418">Kinase</keyword>
<dbReference type="NCBIfam" id="TIGR01498">
    <property type="entry name" value="folK"/>
    <property type="match status" value="1"/>
</dbReference>
<keyword evidence="8" id="KW-0067">ATP-binding</keyword>
<dbReference type="GO" id="GO:0046656">
    <property type="term" value="P:folic acid biosynthetic process"/>
    <property type="evidence" value="ECO:0007669"/>
    <property type="project" value="UniProtKB-KW"/>
</dbReference>
<dbReference type="Proteomes" id="UP001296967">
    <property type="component" value="Unassembled WGS sequence"/>
</dbReference>
<evidence type="ECO:0000256" key="2">
    <source>
        <dbReference type="ARBA" id="ARBA00005810"/>
    </source>
</evidence>
<comment type="caution">
    <text evidence="14">The sequence shown here is derived from an EMBL/GenBank/DDBJ whole genome shotgun (WGS) entry which is preliminary data.</text>
</comment>
<gene>
    <name evidence="14" type="ORF">CCR82_17355</name>
</gene>
<dbReference type="GO" id="GO:0003848">
    <property type="term" value="F:2-amino-4-hydroxy-6-hydroxymethyldihydropteridine diphosphokinase activity"/>
    <property type="evidence" value="ECO:0007669"/>
    <property type="project" value="UniProtKB-EC"/>
</dbReference>
<evidence type="ECO:0000256" key="6">
    <source>
        <dbReference type="ARBA" id="ARBA00022741"/>
    </source>
</evidence>
<evidence type="ECO:0000313" key="14">
    <source>
        <dbReference type="EMBL" id="MBK5932253.1"/>
    </source>
</evidence>
<dbReference type="InterPro" id="IPR000550">
    <property type="entry name" value="Hppk"/>
</dbReference>
<evidence type="ECO:0000256" key="9">
    <source>
        <dbReference type="ARBA" id="ARBA00022909"/>
    </source>
</evidence>
<dbReference type="Pfam" id="PF01288">
    <property type="entry name" value="HPPK"/>
    <property type="match status" value="1"/>
</dbReference>
<dbReference type="CDD" id="cd00483">
    <property type="entry name" value="HPPK"/>
    <property type="match status" value="1"/>
</dbReference>
<feature type="domain" description="7,8-dihydro-6-hydroxymethylpterin-pyrophosphokinase" evidence="13">
    <location>
        <begin position="110"/>
        <end position="121"/>
    </location>
</feature>
<evidence type="ECO:0000256" key="8">
    <source>
        <dbReference type="ARBA" id="ARBA00022840"/>
    </source>
</evidence>
<evidence type="ECO:0000256" key="3">
    <source>
        <dbReference type="ARBA" id="ARBA00013253"/>
    </source>
</evidence>
<reference evidence="14" key="1">
    <citation type="submission" date="2017-05" db="EMBL/GenBank/DDBJ databases">
        <authorList>
            <person name="Imhoff J.F."/>
            <person name="Rahn T."/>
            <person name="Kuenzel S."/>
            <person name="Neulinger S.C."/>
        </authorList>
    </citation>
    <scope>NUCLEOTIDE SEQUENCE</scope>
    <source>
        <strain evidence="14">DSM 4395</strain>
    </source>
</reference>
<proteinExistence type="inferred from homology"/>
<accession>A0AAJ0UIR0</accession>
<dbReference type="Gene3D" id="3.30.70.560">
    <property type="entry name" value="7,8-Dihydro-6-hydroxymethylpterin-pyrophosphokinase HPPK"/>
    <property type="match status" value="1"/>
</dbReference>
<evidence type="ECO:0000256" key="4">
    <source>
        <dbReference type="ARBA" id="ARBA00016218"/>
    </source>
</evidence>
<dbReference type="AlphaFoldDB" id="A0AAJ0UIR0"/>
<keyword evidence="15" id="KW-1185">Reference proteome</keyword>
<organism evidence="14 15">
    <name type="scientific">Halochromatium salexigens</name>
    <name type="common">Chromatium salexigens</name>
    <dbReference type="NCBI Taxonomy" id="49447"/>
    <lineage>
        <taxon>Bacteria</taxon>
        <taxon>Pseudomonadati</taxon>
        <taxon>Pseudomonadota</taxon>
        <taxon>Gammaproteobacteria</taxon>
        <taxon>Chromatiales</taxon>
        <taxon>Chromatiaceae</taxon>
        <taxon>Halochromatium</taxon>
    </lineage>
</organism>
<dbReference type="EMBL" id="NHSF01000084">
    <property type="protein sequence ID" value="MBK5932253.1"/>
    <property type="molecule type" value="Genomic_DNA"/>
</dbReference>
<reference evidence="14" key="2">
    <citation type="journal article" date="2020" name="Microorganisms">
        <title>Osmotic Adaptation and Compatible Solute Biosynthesis of Phototrophic Bacteria as Revealed from Genome Analyses.</title>
        <authorList>
            <person name="Imhoff J.F."/>
            <person name="Rahn T."/>
            <person name="Kunzel S."/>
            <person name="Keller A."/>
            <person name="Neulinger S.C."/>
        </authorList>
    </citation>
    <scope>NUCLEOTIDE SEQUENCE</scope>
    <source>
        <strain evidence="14">DSM 4395</strain>
    </source>
</reference>
<evidence type="ECO:0000256" key="10">
    <source>
        <dbReference type="ARBA" id="ARBA00029409"/>
    </source>
</evidence>
<dbReference type="RefSeq" id="WP_201247096.1">
    <property type="nucleotide sequence ID" value="NZ_NHSF01000084.1"/>
</dbReference>
<evidence type="ECO:0000256" key="11">
    <source>
        <dbReference type="ARBA" id="ARBA00029766"/>
    </source>
</evidence>
<dbReference type="PROSITE" id="PS00794">
    <property type="entry name" value="HPPK"/>
    <property type="match status" value="1"/>
</dbReference>